<sequence>MQTILGANGQIAQELAKELKRNYTSDLRLVSRNPKKVNDTDQVFPANLLDQTQAEHAIQGSEIVYFAVGLPMDTDMWEQQFPVMMRNVIDACKKYHAKLVFFDNTYMYPQNNQPLTEQTEFAPVGRKGRVRAEIANMLLKEMQAKTITAMICRAPEFYGIGNTQSITNSLIFDNLKQGKKLKVFLNDNTLRSLIWTPDASKAMALIGNTPDTYGQTWHLPTDDHRLTYKQFIALTSELYGKRLSYSVIPKWVLKIGKLFSPQLKEVQELLPRYAQDNLFISDKFKQRFPEFKVTTYRQGIEQILKEQQQ</sequence>
<reference evidence="2" key="1">
    <citation type="submission" date="2023-06" db="EMBL/GenBank/DDBJ databases">
        <title>Two novel species of Acinetobacter isolated from motorbike repairing workshop in Vietnam.</title>
        <authorList>
            <person name="Le N.T.T."/>
        </authorList>
    </citation>
    <scope>NUCLEOTIDE SEQUENCE</scope>
    <source>
        <strain evidence="2">VNH17</strain>
    </source>
</reference>
<keyword evidence="3" id="KW-1185">Reference proteome</keyword>
<name>A0ABT7WNH5_9GAMM</name>
<dbReference type="SUPFAM" id="SSF51735">
    <property type="entry name" value="NAD(P)-binding Rossmann-fold domains"/>
    <property type="match status" value="1"/>
</dbReference>
<gene>
    <name evidence="2" type="ORF">QTA56_08275</name>
</gene>
<protein>
    <submittedName>
        <fullName evidence="2">NAD-dependent epimerase/dehydratase family protein</fullName>
    </submittedName>
</protein>
<dbReference type="PANTHER" id="PTHR43245:SF13">
    <property type="entry name" value="UDP-D-APIOSE_UDP-D-XYLOSE SYNTHASE 2"/>
    <property type="match status" value="1"/>
</dbReference>
<evidence type="ECO:0000313" key="3">
    <source>
        <dbReference type="Proteomes" id="UP001168524"/>
    </source>
</evidence>
<dbReference type="InterPro" id="IPR001509">
    <property type="entry name" value="Epimerase_deHydtase"/>
</dbReference>
<feature type="domain" description="NAD-dependent epimerase/dehydratase" evidence="1">
    <location>
        <begin position="4"/>
        <end position="212"/>
    </location>
</feature>
<proteinExistence type="predicted"/>
<dbReference type="InterPro" id="IPR050177">
    <property type="entry name" value="Lipid_A_modif_metabolic_enz"/>
</dbReference>
<dbReference type="PANTHER" id="PTHR43245">
    <property type="entry name" value="BIFUNCTIONAL POLYMYXIN RESISTANCE PROTEIN ARNA"/>
    <property type="match status" value="1"/>
</dbReference>
<organism evidence="2 3">
    <name type="scientific">Acinetobacter thutiue</name>
    <dbReference type="NCBI Taxonomy" id="2998078"/>
    <lineage>
        <taxon>Bacteria</taxon>
        <taxon>Pseudomonadati</taxon>
        <taxon>Pseudomonadota</taxon>
        <taxon>Gammaproteobacteria</taxon>
        <taxon>Moraxellales</taxon>
        <taxon>Moraxellaceae</taxon>
        <taxon>Acinetobacter</taxon>
    </lineage>
</organism>
<dbReference type="Proteomes" id="UP001168524">
    <property type="component" value="Unassembled WGS sequence"/>
</dbReference>
<dbReference type="EMBL" id="JAUDZE010000002">
    <property type="protein sequence ID" value="MDN0014232.1"/>
    <property type="molecule type" value="Genomic_DNA"/>
</dbReference>
<dbReference type="Gene3D" id="3.40.50.720">
    <property type="entry name" value="NAD(P)-binding Rossmann-like Domain"/>
    <property type="match status" value="1"/>
</dbReference>
<comment type="caution">
    <text evidence="2">The sequence shown here is derived from an EMBL/GenBank/DDBJ whole genome shotgun (WGS) entry which is preliminary data.</text>
</comment>
<dbReference type="InterPro" id="IPR036291">
    <property type="entry name" value="NAD(P)-bd_dom_sf"/>
</dbReference>
<evidence type="ECO:0000313" key="2">
    <source>
        <dbReference type="EMBL" id="MDN0014232.1"/>
    </source>
</evidence>
<accession>A0ABT7WNH5</accession>
<dbReference type="Pfam" id="PF01370">
    <property type="entry name" value="Epimerase"/>
    <property type="match status" value="1"/>
</dbReference>
<dbReference type="RefSeq" id="WP_267980462.1">
    <property type="nucleotide sequence ID" value="NZ_JAPQKF010000002.1"/>
</dbReference>
<evidence type="ECO:0000259" key="1">
    <source>
        <dbReference type="Pfam" id="PF01370"/>
    </source>
</evidence>